<evidence type="ECO:0000313" key="3">
    <source>
        <dbReference type="Proteomes" id="UP000317940"/>
    </source>
</evidence>
<dbReference type="Pfam" id="PF04738">
    <property type="entry name" value="Lant_dehydr_N"/>
    <property type="match status" value="1"/>
</dbReference>
<dbReference type="InterPro" id="IPR006827">
    <property type="entry name" value="Lant_deHydtase_N"/>
</dbReference>
<gene>
    <name evidence="2" type="ORF">FHX73_12282</name>
</gene>
<feature type="domain" description="Lantibiotic dehydratase N-terminal" evidence="1">
    <location>
        <begin position="140"/>
        <end position="340"/>
    </location>
</feature>
<dbReference type="AlphaFoldDB" id="A0A561TVN4"/>
<name>A0A561TVN4_9ACTN</name>
<accession>A0A561TVN4</accession>
<keyword evidence="3" id="KW-1185">Reference proteome</keyword>
<reference evidence="2 3" key="1">
    <citation type="submission" date="2019-06" db="EMBL/GenBank/DDBJ databases">
        <title>Sequencing the genomes of 1000 actinobacteria strains.</title>
        <authorList>
            <person name="Klenk H.-P."/>
        </authorList>
    </citation>
    <scope>NUCLEOTIDE SEQUENCE [LARGE SCALE GENOMIC DNA]</scope>
    <source>
        <strain evidence="2 3">DSM 44826</strain>
    </source>
</reference>
<protein>
    <submittedName>
        <fullName evidence="2">Lantibiotic biosynthesis dehydratase-like protein</fullName>
    </submittedName>
</protein>
<dbReference type="Proteomes" id="UP000317940">
    <property type="component" value="Unassembled WGS sequence"/>
</dbReference>
<dbReference type="RefSeq" id="WP_145908794.1">
    <property type="nucleotide sequence ID" value="NZ_BAAAMZ010000002.1"/>
</dbReference>
<dbReference type="OrthoDB" id="2442707at2"/>
<comment type="caution">
    <text evidence="2">The sequence shown here is derived from an EMBL/GenBank/DDBJ whole genome shotgun (WGS) entry which is preliminary data.</text>
</comment>
<evidence type="ECO:0000259" key="1">
    <source>
        <dbReference type="Pfam" id="PF04738"/>
    </source>
</evidence>
<dbReference type="EMBL" id="VIWT01000002">
    <property type="protein sequence ID" value="TWF91170.1"/>
    <property type="molecule type" value="Genomic_DNA"/>
</dbReference>
<proteinExistence type="predicted"/>
<organism evidence="2 3">
    <name type="scientific">Kitasatospora viridis</name>
    <dbReference type="NCBI Taxonomy" id="281105"/>
    <lineage>
        <taxon>Bacteria</taxon>
        <taxon>Bacillati</taxon>
        <taxon>Actinomycetota</taxon>
        <taxon>Actinomycetes</taxon>
        <taxon>Kitasatosporales</taxon>
        <taxon>Streptomycetaceae</taxon>
        <taxon>Kitasatospora</taxon>
    </lineage>
</organism>
<evidence type="ECO:0000313" key="2">
    <source>
        <dbReference type="EMBL" id="TWF91170.1"/>
    </source>
</evidence>
<sequence>MTGHASTFGVRVAGLPADVVDRLVDHRLRAELITLSRTGAELAVGAVRLSERCHEVIGALPDPAAKPKLVALRRSVHQLRDPGRLLAEPRVAAALGEELASDIAEFGRRLGRYRADRAQLPTVLAEAVRSVDAGLREISADPRFDQGLAHASPTLYQVLERRPGRQELIRLAVYTARAALKTSPFSTFTASGLGRFVADGPALRWAATEQPRSIVELDLSVLTPLANRLAGVRIRVNPSARLVADTVRFLGPPPAEELLTLPLTPPLRHCLRAAADRPTLAELAAAFPAPPQQAAGYLRSLVASGLLLVQSDFDDHGIDPLRQLAQRVPALAPLRERLRTYGSAKGADRIELGAALQESLGELGIAGKLRDVLTEQSVIPGVVVDAALPAWQDALDDLAVACRLLAVFDCTLPFKLAIAAFIREHFGTDTPVPFDRFYAALVQDGREAMRLHPAVIGFDMAGLATTLAASPVAEVRQVVDLVAEIRRALPDRRRIEQVLDALPAWVRPVGSVAVYAQCDGAELIVNAVNSGFGRARSQVRRLLRYLTDDPLPVDAVYPGEPTYAEFTTTLGVSLNQREPALPDRLDYPPSARLTVGVDDDGLPVLFDDGTAVRPVHGGLSYERQFPPVKALLVEAFGENPLLLRPDQPLQHDAGAGSGQGRVLHAPRLSIGRVVLRRASWVAPPGTLPRRAAGQSDADFLLALTSWLTARGLPLRFFVSVLRMRALSAGSFVGDRSRKPMYVDIGSPHLVLAFERLARDPAGTAVFYEVAPAPETALLDHQGVPRVTEYVIELNCQGDQTT</sequence>